<dbReference type="OrthoDB" id="436852at2759"/>
<sequence>MDEIRSRMDAMKPQDTRRIIQPSSIANVDARRGLCVWTPSPPIHTHLPLTDGKADSVWFDQIQSALTNARSEAPQAPPGMSYGEFVRQEATRFDTKELDLAHMKTELKHFERQCTLLHVSLDLLSIRGKLLQIADDRPSAHLSHQSDQTNDAGSNIQESTPTCGFDERLCMDDELLAAWATSAHGRAVLNDEQPWNIEDSSAHICTVAQRDCKRHADWSAMRAAELDMLRDAQTAQLSALSERSHMLRITIERA</sequence>
<dbReference type="GeneID" id="5856599"/>
<dbReference type="InParanoid" id="A8PRJ7"/>
<evidence type="ECO:0000313" key="2">
    <source>
        <dbReference type="EMBL" id="EDP45079.1"/>
    </source>
</evidence>
<dbReference type="EMBL" id="AAYY01000001">
    <property type="protein sequence ID" value="EDP45079.1"/>
    <property type="molecule type" value="Genomic_DNA"/>
</dbReference>
<dbReference type="STRING" id="425265.A8PRJ7"/>
<name>A8PRJ7_MALGO</name>
<comment type="caution">
    <text evidence="2">The sequence shown here is derived from an EMBL/GenBank/DDBJ whole genome shotgun (WGS) entry which is preliminary data.</text>
</comment>
<gene>
    <name evidence="2" type="ORF">MGL_0068</name>
</gene>
<feature type="domain" description="CpG binding protein C-terminal" evidence="1">
    <location>
        <begin position="196"/>
        <end position="252"/>
    </location>
</feature>
<dbReference type="KEGG" id="mgl:MGL_0068"/>
<evidence type="ECO:0000313" key="3">
    <source>
        <dbReference type="Proteomes" id="UP000008837"/>
    </source>
</evidence>
<organism evidence="2 3">
    <name type="scientific">Malassezia globosa (strain ATCC MYA-4612 / CBS 7966)</name>
    <name type="common">Dandruff-associated fungus</name>
    <dbReference type="NCBI Taxonomy" id="425265"/>
    <lineage>
        <taxon>Eukaryota</taxon>
        <taxon>Fungi</taxon>
        <taxon>Dikarya</taxon>
        <taxon>Basidiomycota</taxon>
        <taxon>Ustilaginomycotina</taxon>
        <taxon>Malasseziomycetes</taxon>
        <taxon>Malasseziales</taxon>
        <taxon>Malasseziaceae</taxon>
        <taxon>Malassezia</taxon>
    </lineage>
</organism>
<dbReference type="InterPro" id="IPR022056">
    <property type="entry name" value="CpG-bd_C"/>
</dbReference>
<accession>A8PRJ7</accession>
<dbReference type="Pfam" id="PF12269">
    <property type="entry name" value="CpG_bind_C"/>
    <property type="match status" value="1"/>
</dbReference>
<protein>
    <recommendedName>
        <fullName evidence="1">CpG binding protein C-terminal domain-containing protein</fullName>
    </recommendedName>
</protein>
<keyword evidence="3" id="KW-1185">Reference proteome</keyword>
<dbReference type="VEuPathDB" id="FungiDB:MGL_0068"/>
<proteinExistence type="predicted"/>
<evidence type="ECO:0000259" key="1">
    <source>
        <dbReference type="Pfam" id="PF12269"/>
    </source>
</evidence>
<reference evidence="2 3" key="1">
    <citation type="journal article" date="2007" name="Proc. Natl. Acad. Sci. U.S.A.">
        <title>Dandruff-associated Malassezia genomes reveal convergent and divergent virulence traits shared with plant and human fungal pathogens.</title>
        <authorList>
            <person name="Xu J."/>
            <person name="Saunders C.W."/>
            <person name="Hu P."/>
            <person name="Grant R.A."/>
            <person name="Boekhout T."/>
            <person name="Kuramae E.E."/>
            <person name="Kronstad J.W."/>
            <person name="Deangelis Y.M."/>
            <person name="Reeder N.L."/>
            <person name="Johnstone K.R."/>
            <person name="Leland M."/>
            <person name="Fieno A.M."/>
            <person name="Begley W.M."/>
            <person name="Sun Y."/>
            <person name="Lacey M.P."/>
            <person name="Chaudhary T."/>
            <person name="Keough T."/>
            <person name="Chu L."/>
            <person name="Sears R."/>
            <person name="Yuan B."/>
            <person name="Dawson T.L.Jr."/>
        </authorList>
    </citation>
    <scope>NUCLEOTIDE SEQUENCE [LARGE SCALE GENOMIC DNA]</scope>
    <source>
        <strain evidence="3">ATCC MYA-4612 / CBS 7966</strain>
    </source>
</reference>
<dbReference type="AlphaFoldDB" id="A8PRJ7"/>
<dbReference type="Proteomes" id="UP000008837">
    <property type="component" value="Unassembled WGS sequence"/>
</dbReference>
<dbReference type="RefSeq" id="XP_001732293.1">
    <property type="nucleotide sequence ID" value="XM_001732241.1"/>
</dbReference>